<reference evidence="5 6" key="1">
    <citation type="submission" date="2018-06" db="EMBL/GenBank/DDBJ databases">
        <authorList>
            <consortium name="Pathogen Informatics"/>
            <person name="Doyle S."/>
        </authorList>
    </citation>
    <scope>NUCLEOTIDE SEQUENCE [LARGE SCALE GENOMIC DNA]</scope>
    <source>
        <strain evidence="5 6">NCTC12221</strain>
    </source>
</reference>
<evidence type="ECO:0000313" key="4">
    <source>
        <dbReference type="EMBL" id="STP13734.1"/>
    </source>
</evidence>
<proteinExistence type="predicted"/>
<evidence type="ECO:0000313" key="2">
    <source>
        <dbReference type="EMBL" id="STP13341.1"/>
    </source>
</evidence>
<dbReference type="EMBL" id="UGHZ01000003">
    <property type="protein sequence ID" value="STP13734.1"/>
    <property type="molecule type" value="Genomic_DNA"/>
</dbReference>
<keyword evidence="1" id="KW-0472">Membrane</keyword>
<gene>
    <name evidence="2" type="ORF">NCTC12221_01414</name>
    <name evidence="3" type="ORF">NCTC12221_01446</name>
    <name evidence="4" type="ORF">NCTC12221_01812</name>
    <name evidence="5" type="ORF">NCTC12221_01821</name>
</gene>
<evidence type="ECO:0000313" key="6">
    <source>
        <dbReference type="Proteomes" id="UP000255335"/>
    </source>
</evidence>
<organism evidence="5 6">
    <name type="scientific">Helicobacter cinaedi</name>
    <dbReference type="NCBI Taxonomy" id="213"/>
    <lineage>
        <taxon>Bacteria</taxon>
        <taxon>Pseudomonadati</taxon>
        <taxon>Campylobacterota</taxon>
        <taxon>Epsilonproteobacteria</taxon>
        <taxon>Campylobacterales</taxon>
        <taxon>Helicobacteraceae</taxon>
        <taxon>Helicobacter</taxon>
    </lineage>
</organism>
<evidence type="ECO:0000313" key="3">
    <source>
        <dbReference type="EMBL" id="STP13373.1"/>
    </source>
</evidence>
<dbReference type="EMBL" id="UGHZ01000002">
    <property type="protein sequence ID" value="STP13341.1"/>
    <property type="molecule type" value="Genomic_DNA"/>
</dbReference>
<accession>A0A377JWK3</accession>
<dbReference type="AlphaFoldDB" id="A0A377JWK3"/>
<name>A0A377JWK3_9HELI</name>
<dbReference type="EMBL" id="UGHZ01000004">
    <property type="protein sequence ID" value="STP13743.1"/>
    <property type="molecule type" value="Genomic_DNA"/>
</dbReference>
<evidence type="ECO:0000313" key="5">
    <source>
        <dbReference type="EMBL" id="STP13743.1"/>
    </source>
</evidence>
<keyword evidence="1" id="KW-1133">Transmembrane helix</keyword>
<keyword evidence="1" id="KW-0812">Transmembrane</keyword>
<dbReference type="RefSeq" id="WP_115026571.1">
    <property type="nucleotide sequence ID" value="NZ_UGHZ01000002.1"/>
</dbReference>
<feature type="transmembrane region" description="Helical" evidence="1">
    <location>
        <begin position="60"/>
        <end position="82"/>
    </location>
</feature>
<dbReference type="Proteomes" id="UP000255335">
    <property type="component" value="Unassembled WGS sequence"/>
</dbReference>
<dbReference type="EMBL" id="UGHZ01000003">
    <property type="protein sequence ID" value="STP13373.1"/>
    <property type="molecule type" value="Genomic_DNA"/>
</dbReference>
<sequence>MKLKESTIREFAKALGDDTIDDVEIGEARIQHYQRAILKVSVRNNLKEIFSPLFDVKDCILKLLSCVCFLVCLPITLILSALEYDSRRRIKVLYLYFIKHRKEIKAYKKYLQETKE</sequence>
<evidence type="ECO:0000256" key="1">
    <source>
        <dbReference type="SAM" id="Phobius"/>
    </source>
</evidence>
<protein>
    <submittedName>
        <fullName evidence="5">Uncharacterized protein</fullName>
    </submittedName>
</protein>